<dbReference type="PANTHER" id="PTHR43267">
    <property type="entry name" value="TRNA THREONYLCARBAMOYLADENOSINE DEHYDRATASE"/>
    <property type="match status" value="1"/>
</dbReference>
<accession>A0ABS2HPD9</accession>
<name>A0ABS2HPD9_9ACTN</name>
<sequence length="433" mass="47484">MFGRPVRHAFANGRDPCHPIGHIRSRNAAERVKAPRLTILVLLASDDVTHTLSSSAGAAFAGPLPSSALAESFRPVLLDPSSAEHAAELKRLLDSSALREVHDSVEDQLREFVRCLNPGEPFHPAALERAVDEARGGVLPDEYGTWAWYPWSGRLVRVLPEAEFRLVRTDRNRDKITREEQQHLLSRRIGVIGLSVGSSAALTCAMEGVGGSFRLADFDQLSLSNLNRLRAGVHEIGLEKTVICARRMYELDPYLDIAVHRHGVTEESIEEFFAPDSGGEHGVDLLVEECDTLWAKVAAREHARRRRVPVLMDANDRGLLDVERFDLEPDRPLFHGRAGAVTAADVRAMDRTEQTRLLLQVVDQDQLSAAMAAAIPRIGSSLSSWPQLASGVMLGGALVTDTARRILLGRPVPSARTYVDLEALIPAALEGAR</sequence>
<feature type="domain" description="THIF-type NAD/FAD binding fold" evidence="1">
    <location>
        <begin position="171"/>
        <end position="311"/>
    </location>
</feature>
<keyword evidence="2" id="KW-0808">Transferase</keyword>
<dbReference type="CDD" id="cd01483">
    <property type="entry name" value="E1_enzyme_family"/>
    <property type="match status" value="1"/>
</dbReference>
<reference evidence="2 3" key="1">
    <citation type="submission" date="2021-02" db="EMBL/GenBank/DDBJ databases">
        <title>Genome Streptomyces sp. RHZ10.</title>
        <authorList>
            <person name="Besaury L."/>
        </authorList>
    </citation>
    <scope>NUCLEOTIDE SEQUENCE [LARGE SCALE GENOMIC DNA]</scope>
    <source>
        <strain evidence="2 3">RHZ10</strain>
    </source>
</reference>
<dbReference type="InterPro" id="IPR035985">
    <property type="entry name" value="Ubiquitin-activating_enz"/>
</dbReference>
<keyword evidence="3" id="KW-1185">Reference proteome</keyword>
<evidence type="ECO:0000259" key="1">
    <source>
        <dbReference type="Pfam" id="PF00899"/>
    </source>
</evidence>
<keyword evidence="2" id="KW-0548">Nucleotidyltransferase</keyword>
<dbReference type="Proteomes" id="UP000712045">
    <property type="component" value="Unassembled WGS sequence"/>
</dbReference>
<dbReference type="InterPro" id="IPR000594">
    <property type="entry name" value="ThiF_NAD_FAD-bd"/>
</dbReference>
<dbReference type="SUPFAM" id="SSF69572">
    <property type="entry name" value="Activating enzymes of the ubiquitin-like proteins"/>
    <property type="match status" value="1"/>
</dbReference>
<dbReference type="Gene3D" id="3.40.50.720">
    <property type="entry name" value="NAD(P)-binding Rossmann-like Domain"/>
    <property type="match status" value="1"/>
</dbReference>
<dbReference type="EMBL" id="JAFEUF010000009">
    <property type="protein sequence ID" value="MBM7052951.1"/>
    <property type="molecule type" value="Genomic_DNA"/>
</dbReference>
<dbReference type="PANTHER" id="PTHR43267:SF3">
    <property type="entry name" value="THIF PROTEIN"/>
    <property type="match status" value="1"/>
</dbReference>
<gene>
    <name evidence="2" type="ORF">JS521_03475</name>
</gene>
<comment type="caution">
    <text evidence="2">The sequence shown here is derived from an EMBL/GenBank/DDBJ whole genome shotgun (WGS) entry which is preliminary data.</text>
</comment>
<organism evidence="2 3">
    <name type="scientific">Streptomyces durocortorensis</name>
    <dbReference type="NCBI Taxonomy" id="2811104"/>
    <lineage>
        <taxon>Bacteria</taxon>
        <taxon>Bacillati</taxon>
        <taxon>Actinomycetota</taxon>
        <taxon>Actinomycetes</taxon>
        <taxon>Kitasatosporales</taxon>
        <taxon>Streptomycetaceae</taxon>
        <taxon>Streptomyces</taxon>
    </lineage>
</organism>
<evidence type="ECO:0000313" key="2">
    <source>
        <dbReference type="EMBL" id="MBM7052951.1"/>
    </source>
</evidence>
<dbReference type="Pfam" id="PF00899">
    <property type="entry name" value="ThiF"/>
    <property type="match status" value="1"/>
</dbReference>
<dbReference type="InterPro" id="IPR045886">
    <property type="entry name" value="ThiF/MoeB/HesA"/>
</dbReference>
<proteinExistence type="predicted"/>
<protein>
    <submittedName>
        <fullName evidence="2">ThiF family adenylyltransferase</fullName>
    </submittedName>
</protein>
<evidence type="ECO:0000313" key="3">
    <source>
        <dbReference type="Proteomes" id="UP000712045"/>
    </source>
</evidence>
<dbReference type="GO" id="GO:0016779">
    <property type="term" value="F:nucleotidyltransferase activity"/>
    <property type="evidence" value="ECO:0007669"/>
    <property type="project" value="UniProtKB-KW"/>
</dbReference>